<keyword evidence="4" id="KW-1185">Reference proteome</keyword>
<keyword evidence="1" id="KW-0812">Transmembrane</keyword>
<sequence length="447" mass="51870">MKLRIIAKYSRDEFTDGECIWEEKQDDLGTVERTTKFSGKVLNEFQKDWAQFVERVLAQNPSKEEFLEKLGKKADNLEQIVFGRTLPFWRNPKLTGSIQLLIDPEFSPIPWEILRTQKGFLFQDENYRRGIRIDTIQKENTNKNNSILLVCNPVKSNLIATVNEECSKLFPILETKLNLRILKDAHLTRVSLLEEIGSVRYLHYAGHTEKKGIPIGANDFLYTKEIAGHSFSNLELVFFNSCHSSFDSIEQTGLTTSFLNAGAKEVIGFLFPVETNLAKSIGIKFWELYIKSKNSHRALGKIRKSLYDGSSKEIITAISLVHFSTEEQKRNTKRPITITIVLFVLFFCIVLLREKKEPIRVENFEVSEPKSFPTKKRKEVSVLPKDPLLERISQLKNSEFRKMALQFLKTKHEFLDDNQKKELLEFILSQKSSEEKMYYEFKTRSGF</sequence>
<gene>
    <name evidence="3" type="ORF">EHQ24_18560</name>
</gene>
<reference evidence="3" key="1">
    <citation type="journal article" date="2019" name="PLoS Negl. Trop. Dis.">
        <title>Revisiting the worldwide diversity of Leptospira species in the environment.</title>
        <authorList>
            <person name="Vincent A.T."/>
            <person name="Schiettekatte O."/>
            <person name="Bourhy P."/>
            <person name="Veyrier F.J."/>
            <person name="Picardeau M."/>
        </authorList>
    </citation>
    <scope>NUCLEOTIDE SEQUENCE [LARGE SCALE GENOMIC DNA]</scope>
    <source>
        <strain evidence="3">201800287</strain>
    </source>
</reference>
<dbReference type="InterPro" id="IPR024983">
    <property type="entry name" value="CHAT_dom"/>
</dbReference>
<evidence type="ECO:0000313" key="4">
    <source>
        <dbReference type="Proteomes" id="UP000298009"/>
    </source>
</evidence>
<comment type="caution">
    <text evidence="3">The sequence shown here is derived from an EMBL/GenBank/DDBJ whole genome shotgun (WGS) entry which is preliminary data.</text>
</comment>
<organism evidence="3 4">
    <name type="scientific">Leptospira noumeaensis</name>
    <dbReference type="NCBI Taxonomy" id="2484964"/>
    <lineage>
        <taxon>Bacteria</taxon>
        <taxon>Pseudomonadati</taxon>
        <taxon>Spirochaetota</taxon>
        <taxon>Spirochaetia</taxon>
        <taxon>Leptospirales</taxon>
        <taxon>Leptospiraceae</taxon>
        <taxon>Leptospira</taxon>
    </lineage>
</organism>
<dbReference type="RefSeq" id="WP_135603074.1">
    <property type="nucleotide sequence ID" value="NZ_RQFK01000033.1"/>
</dbReference>
<evidence type="ECO:0000256" key="1">
    <source>
        <dbReference type="SAM" id="Phobius"/>
    </source>
</evidence>
<protein>
    <submittedName>
        <fullName evidence="3">CHAT domain-containing protein</fullName>
    </submittedName>
</protein>
<keyword evidence="1" id="KW-0472">Membrane</keyword>
<evidence type="ECO:0000313" key="3">
    <source>
        <dbReference type="EMBL" id="TGK78550.1"/>
    </source>
</evidence>
<feature type="transmembrane region" description="Helical" evidence="1">
    <location>
        <begin position="335"/>
        <end position="352"/>
    </location>
</feature>
<proteinExistence type="predicted"/>
<feature type="domain" description="CHAT" evidence="2">
    <location>
        <begin position="95"/>
        <end position="313"/>
    </location>
</feature>
<dbReference type="Pfam" id="PF12770">
    <property type="entry name" value="CHAT"/>
    <property type="match status" value="1"/>
</dbReference>
<keyword evidence="1" id="KW-1133">Transmembrane helix</keyword>
<dbReference type="Proteomes" id="UP000298009">
    <property type="component" value="Unassembled WGS sequence"/>
</dbReference>
<name>A0A4R9I014_9LEPT</name>
<dbReference type="AlphaFoldDB" id="A0A4R9I014"/>
<accession>A0A4R9I014</accession>
<dbReference type="EMBL" id="RQFK01000033">
    <property type="protein sequence ID" value="TGK78550.1"/>
    <property type="molecule type" value="Genomic_DNA"/>
</dbReference>
<evidence type="ECO:0000259" key="2">
    <source>
        <dbReference type="Pfam" id="PF12770"/>
    </source>
</evidence>
<dbReference type="OrthoDB" id="317533at2"/>